<accession>A0A347WDM8</accession>
<protein>
    <submittedName>
        <fullName evidence="6">Hemolysin-III related</fullName>
    </submittedName>
</protein>
<dbReference type="GO" id="GO:0016020">
    <property type="term" value="C:membrane"/>
    <property type="evidence" value="ECO:0007669"/>
    <property type="project" value="UniProtKB-SubCell"/>
</dbReference>
<feature type="transmembrane region" description="Helical" evidence="5">
    <location>
        <begin position="160"/>
        <end position="179"/>
    </location>
</feature>
<feature type="transmembrane region" description="Helical" evidence="5">
    <location>
        <begin position="210"/>
        <end position="231"/>
    </location>
</feature>
<comment type="subcellular location">
    <subcellularLocation>
        <location evidence="1">Membrane</location>
        <topology evidence="1">Multi-pass membrane protein</topology>
    </subcellularLocation>
</comment>
<dbReference type="PANTHER" id="PTHR20855">
    <property type="entry name" value="ADIPOR/PROGESTIN RECEPTOR-RELATED"/>
    <property type="match status" value="1"/>
</dbReference>
<keyword evidence="7" id="KW-1185">Reference proteome</keyword>
<feature type="transmembrane region" description="Helical" evidence="5">
    <location>
        <begin position="238"/>
        <end position="260"/>
    </location>
</feature>
<dbReference type="KEGG" id="ksc:CD178_02219"/>
<dbReference type="EMBL" id="CP023036">
    <property type="protein sequence ID" value="AXY22971.1"/>
    <property type="molecule type" value="Genomic_DNA"/>
</dbReference>
<name>A0A347WDM8_9PROT</name>
<dbReference type="InterPro" id="IPR004254">
    <property type="entry name" value="AdipoR/HlyIII-related"/>
</dbReference>
<sequence>MPFLRGILASRKQIPVLKLFFAYPETDLFIIQDRTHGKITGISVRMNIRTRFPIYSAPERATDLLVHIVGVVGLGYGVIWLIHTAMLSHSMLEKDVTLLYCGGILGTCLSSAAYNFCPPCRLKGGLQRLDQSIIFVAIAATYTPFILLGGKGWANQWFCGVLWAMALAGIVAKMCFFTWSRRFHVIPYLCVAWIFFLCPDPQVWMLPSPAFFLIVLGLFFYCIGVVFYMRAGMPFSNALWHVMVVLGAGTHMAAVGSMLLHYTPPR</sequence>
<evidence type="ECO:0000256" key="3">
    <source>
        <dbReference type="ARBA" id="ARBA00022989"/>
    </source>
</evidence>
<keyword evidence="3 5" id="KW-1133">Transmembrane helix</keyword>
<feature type="transmembrane region" description="Helical" evidence="5">
    <location>
        <begin position="129"/>
        <end position="148"/>
    </location>
</feature>
<feature type="transmembrane region" description="Helical" evidence="5">
    <location>
        <begin position="186"/>
        <end position="204"/>
    </location>
</feature>
<keyword evidence="4 5" id="KW-0472">Membrane</keyword>
<evidence type="ECO:0000256" key="4">
    <source>
        <dbReference type="ARBA" id="ARBA00023136"/>
    </source>
</evidence>
<evidence type="ECO:0000256" key="5">
    <source>
        <dbReference type="SAM" id="Phobius"/>
    </source>
</evidence>
<feature type="transmembrane region" description="Helical" evidence="5">
    <location>
        <begin position="64"/>
        <end position="85"/>
    </location>
</feature>
<dbReference type="Proteomes" id="UP000264120">
    <property type="component" value="Chromosome"/>
</dbReference>
<reference evidence="6 7" key="1">
    <citation type="submission" date="2017-08" db="EMBL/GenBank/DDBJ databases">
        <title>Complete genome sequence of Gluconacetobacter saccharivorans CV1 isolated from Fermented Vinegar.</title>
        <authorList>
            <person name="Kim S.-Y."/>
        </authorList>
    </citation>
    <scope>NUCLEOTIDE SEQUENCE [LARGE SCALE GENOMIC DNA]</scope>
    <source>
        <strain evidence="6 7">CV1</strain>
    </source>
</reference>
<gene>
    <name evidence="6" type="ORF">CD178_02219</name>
</gene>
<feature type="transmembrane region" description="Helical" evidence="5">
    <location>
        <begin position="97"/>
        <end position="117"/>
    </location>
</feature>
<dbReference type="Pfam" id="PF03006">
    <property type="entry name" value="HlyIII"/>
    <property type="match status" value="1"/>
</dbReference>
<evidence type="ECO:0000256" key="1">
    <source>
        <dbReference type="ARBA" id="ARBA00004141"/>
    </source>
</evidence>
<proteinExistence type="predicted"/>
<evidence type="ECO:0000256" key="2">
    <source>
        <dbReference type="ARBA" id="ARBA00022692"/>
    </source>
</evidence>
<evidence type="ECO:0000313" key="6">
    <source>
        <dbReference type="EMBL" id="AXY22971.1"/>
    </source>
</evidence>
<dbReference type="PANTHER" id="PTHR20855:SF3">
    <property type="entry name" value="LD03007P"/>
    <property type="match status" value="1"/>
</dbReference>
<evidence type="ECO:0000313" key="7">
    <source>
        <dbReference type="Proteomes" id="UP000264120"/>
    </source>
</evidence>
<keyword evidence="2 5" id="KW-0812">Transmembrane</keyword>
<dbReference type="AlphaFoldDB" id="A0A347WDM8"/>
<organism evidence="6 7">
    <name type="scientific">Komagataeibacter saccharivorans</name>
    <dbReference type="NCBI Taxonomy" id="265959"/>
    <lineage>
        <taxon>Bacteria</taxon>
        <taxon>Pseudomonadati</taxon>
        <taxon>Pseudomonadota</taxon>
        <taxon>Alphaproteobacteria</taxon>
        <taxon>Acetobacterales</taxon>
        <taxon>Acetobacteraceae</taxon>
        <taxon>Komagataeibacter</taxon>
    </lineage>
</organism>